<comment type="caution">
    <text evidence="2">The sequence shown here is derived from an EMBL/GenBank/DDBJ whole genome shotgun (WGS) entry which is preliminary data.</text>
</comment>
<name>A0ABR4H9C7_9EURO</name>
<gene>
    <name evidence="2" type="ORF">BDW59DRAFT_167930</name>
</gene>
<evidence type="ECO:0000313" key="2">
    <source>
        <dbReference type="EMBL" id="KAL2811920.1"/>
    </source>
</evidence>
<proteinExistence type="predicted"/>
<feature type="region of interest" description="Disordered" evidence="1">
    <location>
        <begin position="1"/>
        <end position="50"/>
    </location>
</feature>
<dbReference type="Proteomes" id="UP001610335">
    <property type="component" value="Unassembled WGS sequence"/>
</dbReference>
<protein>
    <submittedName>
        <fullName evidence="2">Uncharacterized protein</fullName>
    </submittedName>
</protein>
<accession>A0ABR4H9C7</accession>
<organism evidence="2 3">
    <name type="scientific">Aspergillus cavernicola</name>
    <dbReference type="NCBI Taxonomy" id="176166"/>
    <lineage>
        <taxon>Eukaryota</taxon>
        <taxon>Fungi</taxon>
        <taxon>Dikarya</taxon>
        <taxon>Ascomycota</taxon>
        <taxon>Pezizomycotina</taxon>
        <taxon>Eurotiomycetes</taxon>
        <taxon>Eurotiomycetidae</taxon>
        <taxon>Eurotiales</taxon>
        <taxon>Aspergillaceae</taxon>
        <taxon>Aspergillus</taxon>
        <taxon>Aspergillus subgen. Nidulantes</taxon>
    </lineage>
</organism>
<feature type="compositionally biased region" description="Polar residues" evidence="1">
    <location>
        <begin position="733"/>
        <end position="745"/>
    </location>
</feature>
<evidence type="ECO:0000256" key="1">
    <source>
        <dbReference type="SAM" id="MobiDB-lite"/>
    </source>
</evidence>
<dbReference type="EMBL" id="JBFXLS010000214">
    <property type="protein sequence ID" value="KAL2811920.1"/>
    <property type="molecule type" value="Genomic_DNA"/>
</dbReference>
<keyword evidence="3" id="KW-1185">Reference proteome</keyword>
<feature type="region of interest" description="Disordered" evidence="1">
    <location>
        <begin position="733"/>
        <end position="761"/>
    </location>
</feature>
<evidence type="ECO:0000313" key="3">
    <source>
        <dbReference type="Proteomes" id="UP001610335"/>
    </source>
</evidence>
<reference evidence="2 3" key="1">
    <citation type="submission" date="2024-07" db="EMBL/GenBank/DDBJ databases">
        <title>Section-level genome sequencing and comparative genomics of Aspergillus sections Usti and Cavernicolus.</title>
        <authorList>
            <consortium name="Lawrence Berkeley National Laboratory"/>
            <person name="Nybo J.L."/>
            <person name="Vesth T.C."/>
            <person name="Theobald S."/>
            <person name="Frisvad J.C."/>
            <person name="Larsen T.O."/>
            <person name="Kjaerboelling I."/>
            <person name="Rothschild-Mancinelli K."/>
            <person name="Lyhne E.K."/>
            <person name="Kogle M.E."/>
            <person name="Barry K."/>
            <person name="Clum A."/>
            <person name="Na H."/>
            <person name="Ledsgaard L."/>
            <person name="Lin J."/>
            <person name="Lipzen A."/>
            <person name="Kuo A."/>
            <person name="Riley R."/>
            <person name="Mondo S."/>
            <person name="LaButti K."/>
            <person name="Haridas S."/>
            <person name="Pangalinan J."/>
            <person name="Salamov A.A."/>
            <person name="Simmons B.A."/>
            <person name="Magnuson J.K."/>
            <person name="Chen J."/>
            <person name="Drula E."/>
            <person name="Henrissat B."/>
            <person name="Wiebenga A."/>
            <person name="Lubbers R.J."/>
            <person name="Gomes A.C."/>
            <person name="Makela M.R."/>
            <person name="Stajich J."/>
            <person name="Grigoriev I.V."/>
            <person name="Mortensen U.H."/>
            <person name="De vries R.P."/>
            <person name="Baker S.E."/>
            <person name="Andersen M.R."/>
        </authorList>
    </citation>
    <scope>NUCLEOTIDE SEQUENCE [LARGE SCALE GENOMIC DNA]</scope>
    <source>
        <strain evidence="2 3">CBS 600.67</strain>
    </source>
</reference>
<sequence>MEGGHVGPQDDRMMYQGCENTLAPGGSEIEDVRRELRSSQASGADDQSDRHSAILDGLIQTMHIDNGPLSLGVEGHRHPCPRSIDTSSRFPAGLMSRTRIKGKQTFVRRDSSPMIPAQMVMTSIRCDSEILALVRNVQEMKSFLGGLLTLTARQGVVEAMRCDTFLSKYYGEIGQSLLDYLCRAIESPGRKYECEGMKMEISDSEVVLHHHYQTPVTRDALSWLCLALRVPLGNGIHASFQENQTLSPLRPLQAPSDGDESSCWHNLFETAVVVVTDTSPSVLRNCLEINSDIMIQLAAVQYPVRVNDGLVLMGYSTALIPIQRLPSGRIKWHLEINTQDSQFKVSDLHLQGKEWYRTLSLENLRGTAVLGWSTKAEVLLGTEKLPCHVTWSSTERQHYRWELNNINLQAIAQSTVPFQIGGQAGFAFQRIPNTVRFSPSKNYTKLLIDSFNEPMILYDTEERRAWLVSKLSVFHHMLLAYCKSSGVKDKYPLASPGDDGGSASFQALLEWSEKDLVGYGGAPLRVSDLVLGFSANLSKTIVHPPKRNEIFGYEFMDIVHTTTASELGKARLKRDGLVWKPLLKNIECLFCKNLGDAIISMRSSDRNASCNQLPKGRDLLAASLFCVDEISKREGNNNQTSIRRFPGPHLWELWGDPFSGCRHRDETSDCWDNNSFIQNISREKKKFINLRHETKGTARKTQEYVGPKIGGVIVFGQSLANAAQAAFPRFGSSPLTNAQGKSNAGSKDEQHHWPTEPPYQQTAKPQLRFHIVLDPEKEHFDGPINASLKHEIYRVHKKPTITALPRPLSPV</sequence>